<proteinExistence type="predicted"/>
<protein>
    <submittedName>
        <fullName evidence="3">Uncharacterized protein</fullName>
    </submittedName>
</protein>
<dbReference type="AlphaFoldDB" id="A0A026WX50"/>
<keyword evidence="4" id="KW-1185">Reference proteome</keyword>
<reference evidence="3 4" key="1">
    <citation type="journal article" date="2014" name="Curr. Biol.">
        <title>The genome of the clonal raider ant Cerapachys biroi.</title>
        <authorList>
            <person name="Oxley P.R."/>
            <person name="Ji L."/>
            <person name="Fetter-Pruneda I."/>
            <person name="McKenzie S.K."/>
            <person name="Li C."/>
            <person name="Hu H."/>
            <person name="Zhang G."/>
            <person name="Kronauer D.J."/>
        </authorList>
    </citation>
    <scope>NUCLEOTIDE SEQUENCE [LARGE SCALE GENOMIC DNA]</scope>
</reference>
<feature type="region of interest" description="Disordered" evidence="1">
    <location>
        <begin position="55"/>
        <end position="101"/>
    </location>
</feature>
<accession>A0A026WX50</accession>
<evidence type="ECO:0000313" key="3">
    <source>
        <dbReference type="EMBL" id="EZA60321.1"/>
    </source>
</evidence>
<name>A0A026WX50_OOCBI</name>
<evidence type="ECO:0000256" key="2">
    <source>
        <dbReference type="SAM" id="SignalP"/>
    </source>
</evidence>
<evidence type="ECO:0000313" key="4">
    <source>
        <dbReference type="Proteomes" id="UP000053097"/>
    </source>
</evidence>
<feature type="compositionally biased region" description="Gly residues" evidence="1">
    <location>
        <begin position="62"/>
        <end position="78"/>
    </location>
</feature>
<organism evidence="3 4">
    <name type="scientific">Ooceraea biroi</name>
    <name type="common">Clonal raider ant</name>
    <name type="synonym">Cerapachys biroi</name>
    <dbReference type="NCBI Taxonomy" id="2015173"/>
    <lineage>
        <taxon>Eukaryota</taxon>
        <taxon>Metazoa</taxon>
        <taxon>Ecdysozoa</taxon>
        <taxon>Arthropoda</taxon>
        <taxon>Hexapoda</taxon>
        <taxon>Insecta</taxon>
        <taxon>Pterygota</taxon>
        <taxon>Neoptera</taxon>
        <taxon>Endopterygota</taxon>
        <taxon>Hymenoptera</taxon>
        <taxon>Apocrita</taxon>
        <taxon>Aculeata</taxon>
        <taxon>Formicoidea</taxon>
        <taxon>Formicidae</taxon>
        <taxon>Dorylinae</taxon>
        <taxon>Ooceraea</taxon>
    </lineage>
</organism>
<dbReference type="EMBL" id="KK107078">
    <property type="protein sequence ID" value="EZA60321.1"/>
    <property type="molecule type" value="Genomic_DNA"/>
</dbReference>
<feature type="signal peptide" evidence="2">
    <location>
        <begin position="1"/>
        <end position="16"/>
    </location>
</feature>
<sequence>MVWCGVVCCAVLHCTACRCSGRWTGVGDVTPLGRPLQPGSSRSLYSWRRELVEAAPRDAARRGGGSGGKGVGGGGGETQRGIRKRQTETGPGGAGKDPARRRYRLLRHRERFISYDSASCANLLFSTLKTARLQFYSARCEKCTLPSDTLLKRYFTTSTMLRRVTETAAGARSRSRDIIGNLSAFPAFATGVPPVTTPGRRLGGNGATIRHSDTIGQRSAYDLRASPRPRDVAEDRRVSEINGTNAVTYPDNGVQFGHGDLLRPLDGSGHLLLMLQCHAIIIASSSHSIVRSRGTRAKQKVEDLPLAPETEALARLLRSAAWRSPSANT</sequence>
<keyword evidence="2" id="KW-0732">Signal</keyword>
<dbReference type="Proteomes" id="UP000053097">
    <property type="component" value="Unassembled WGS sequence"/>
</dbReference>
<feature type="chain" id="PRO_5001541436" evidence="2">
    <location>
        <begin position="17"/>
        <end position="329"/>
    </location>
</feature>
<evidence type="ECO:0000256" key="1">
    <source>
        <dbReference type="SAM" id="MobiDB-lite"/>
    </source>
</evidence>
<gene>
    <name evidence="3" type="ORF">X777_13410</name>
</gene>